<evidence type="ECO:0000313" key="1">
    <source>
        <dbReference type="EMBL" id="EOA99237.1"/>
    </source>
</evidence>
<reference evidence="2" key="1">
    <citation type="journal article" date="2013" name="Nat. Genet.">
        <title>The duck genome and transcriptome provide insight into an avian influenza virus reservoir species.</title>
        <authorList>
            <person name="Huang Y."/>
            <person name="Li Y."/>
            <person name="Burt D.W."/>
            <person name="Chen H."/>
            <person name="Zhang Y."/>
            <person name="Qian W."/>
            <person name="Kim H."/>
            <person name="Gan S."/>
            <person name="Zhao Y."/>
            <person name="Li J."/>
            <person name="Yi K."/>
            <person name="Feng H."/>
            <person name="Zhu P."/>
            <person name="Li B."/>
            <person name="Liu Q."/>
            <person name="Fairley S."/>
            <person name="Magor K.E."/>
            <person name="Du Z."/>
            <person name="Hu X."/>
            <person name="Goodman L."/>
            <person name="Tafer H."/>
            <person name="Vignal A."/>
            <person name="Lee T."/>
            <person name="Kim K.W."/>
            <person name="Sheng Z."/>
            <person name="An Y."/>
            <person name="Searle S."/>
            <person name="Herrero J."/>
            <person name="Groenen M.A."/>
            <person name="Crooijmans R.P."/>
            <person name="Faraut T."/>
            <person name="Cai Q."/>
            <person name="Webster R.G."/>
            <person name="Aldridge J.R."/>
            <person name="Warren W.C."/>
            <person name="Bartschat S."/>
            <person name="Kehr S."/>
            <person name="Marz M."/>
            <person name="Stadler P.F."/>
            <person name="Smith J."/>
            <person name="Kraus R.H."/>
            <person name="Zhao Y."/>
            <person name="Ren L."/>
            <person name="Fei J."/>
            <person name="Morisson M."/>
            <person name="Kaiser P."/>
            <person name="Griffin D.K."/>
            <person name="Rao M."/>
            <person name="Pitel F."/>
            <person name="Wang J."/>
            <person name="Li N."/>
        </authorList>
    </citation>
    <scope>NUCLEOTIDE SEQUENCE [LARGE SCALE GENOMIC DNA]</scope>
</reference>
<keyword evidence="2" id="KW-1185">Reference proteome</keyword>
<dbReference type="AlphaFoldDB" id="R0LG50"/>
<dbReference type="EMBL" id="KB743357">
    <property type="protein sequence ID" value="EOA99237.1"/>
    <property type="molecule type" value="Genomic_DNA"/>
</dbReference>
<gene>
    <name evidence="1" type="ORF">Anapl_09131</name>
</gene>
<organism evidence="1 2">
    <name type="scientific">Anas platyrhynchos</name>
    <name type="common">Mallard</name>
    <name type="synonym">Anas boschas</name>
    <dbReference type="NCBI Taxonomy" id="8839"/>
    <lineage>
        <taxon>Eukaryota</taxon>
        <taxon>Metazoa</taxon>
        <taxon>Chordata</taxon>
        <taxon>Craniata</taxon>
        <taxon>Vertebrata</taxon>
        <taxon>Euteleostomi</taxon>
        <taxon>Archelosauria</taxon>
        <taxon>Archosauria</taxon>
        <taxon>Dinosauria</taxon>
        <taxon>Saurischia</taxon>
        <taxon>Theropoda</taxon>
        <taxon>Coelurosauria</taxon>
        <taxon>Aves</taxon>
        <taxon>Neognathae</taxon>
        <taxon>Galloanserae</taxon>
        <taxon>Anseriformes</taxon>
        <taxon>Anatidae</taxon>
        <taxon>Anatinae</taxon>
        <taxon>Anas</taxon>
    </lineage>
</organism>
<sequence>MGLFGVLQHRAECLGGLSVSLPIFQNDCTGRMKKGNHSRSQQHDLTFFSTEKGICGSFSSLVFQSPSDPGLHLYNLEADIGHSDVASLLQERSELSMEKLVALSAVYSSQFSAVVRFVPLLELFQPSWAMGCTGNLVGAEDSAACVSGCFALYWRWSPDHLWHVYGAPFAGITTCDIDDSLPGALAQEQGFSFPLKKFCTAAEPPGATKCSSERVLIWGCCLGRKVLPVLLRAAPAAGCNYALQLQRKLLAVGSVQRLAADPLLLRTQWSPPFSADSALNAEESLLLIFKQPDNFGVEQCLQTPDLKQNLPITANYMNDSVEADTRLLNSFSCMAKQRIEPCAPEVKGT</sequence>
<accession>R0LG50</accession>
<dbReference type="Proteomes" id="UP000296049">
    <property type="component" value="Unassembled WGS sequence"/>
</dbReference>
<name>R0LG50_ANAPL</name>
<evidence type="ECO:0000313" key="2">
    <source>
        <dbReference type="Proteomes" id="UP000296049"/>
    </source>
</evidence>
<proteinExistence type="predicted"/>
<protein>
    <submittedName>
        <fullName evidence="1">Uncharacterized protein</fullName>
    </submittedName>
</protein>